<dbReference type="KEGG" id="gba:J421_3805"/>
<dbReference type="HOGENOM" id="CLU_020215_2_0_0"/>
<dbReference type="InParanoid" id="W0RLL9"/>
<dbReference type="PATRIC" id="fig|861299.3.peg.3859"/>
<keyword evidence="1" id="KW-0472">Membrane</keyword>
<dbReference type="RefSeq" id="WP_025412793.1">
    <property type="nucleotide sequence ID" value="NZ_CP007128.1"/>
</dbReference>
<dbReference type="Proteomes" id="UP000019151">
    <property type="component" value="Chromosome"/>
</dbReference>
<name>W0RLL9_9BACT</name>
<keyword evidence="4" id="KW-1185">Reference proteome</keyword>
<dbReference type="eggNOG" id="COG4529">
    <property type="taxonomic scope" value="Bacteria"/>
</dbReference>
<sequence>MTEPRYTVAVVGAGFSGTLVAAHLLRRAAGPLRVLLVNRSGPMGRGVAYGTRTEAHVLNVPAGRMSAFVDDEDDFLRFAQRRLPGVAGGTFVPRRLYGEYLEHVLSSAESSAVDGATLERVVDEVVSLDLCDDGASARLRLADGQVVRADRVVLALGNFAPADPPVHTPEFYRSPRYVRDPWSAGALDVVQPGEPVLLIGTGLTMLDIALDLQARGAGRMLAVARRGLLPLPHRSPSVPPASDHRPPDILTGPPTALAYLKAVRAHVARLAAAGVDWREVIGSLRPITPQLWARLGVRERARFLRHLRVYWDVHRHRTAPELDAALRGHAAAGRLAVVAGRVLRYAADEDGVTVTLQRRGASSPELVRVARVLNCTGPDADVRRLAEPLIASLRDRGLLMPDTLGLGVETADDGALLDRHGVPSRVLHHVGPLLKARYWEATAVPELRVHAERAASSILSSLEERELEAV</sequence>
<dbReference type="SUPFAM" id="SSF51905">
    <property type="entry name" value="FAD/NAD(P)-binding domain"/>
    <property type="match status" value="2"/>
</dbReference>
<dbReference type="Gene3D" id="3.50.50.60">
    <property type="entry name" value="FAD/NAD(P)-binding domain"/>
    <property type="match status" value="1"/>
</dbReference>
<evidence type="ECO:0000256" key="1">
    <source>
        <dbReference type="SAM" id="Phobius"/>
    </source>
</evidence>
<proteinExistence type="predicted"/>
<dbReference type="EMBL" id="CP007128">
    <property type="protein sequence ID" value="AHG91342.1"/>
    <property type="molecule type" value="Genomic_DNA"/>
</dbReference>
<evidence type="ECO:0000259" key="2">
    <source>
        <dbReference type="Pfam" id="PF13454"/>
    </source>
</evidence>
<dbReference type="STRING" id="861299.J421_3805"/>
<protein>
    <recommendedName>
        <fullName evidence="2">FAD-dependent urate hydroxylase HpyO/Asp monooxygenase CreE-like FAD/NAD(P)-binding domain-containing protein</fullName>
    </recommendedName>
</protein>
<accession>W0RLL9</accession>
<feature type="transmembrane region" description="Helical" evidence="1">
    <location>
        <begin position="6"/>
        <end position="25"/>
    </location>
</feature>
<organism evidence="3 4">
    <name type="scientific">Gemmatirosa kalamazoonensis</name>
    <dbReference type="NCBI Taxonomy" id="861299"/>
    <lineage>
        <taxon>Bacteria</taxon>
        <taxon>Pseudomonadati</taxon>
        <taxon>Gemmatimonadota</taxon>
        <taxon>Gemmatimonadia</taxon>
        <taxon>Gemmatimonadales</taxon>
        <taxon>Gemmatimonadaceae</taxon>
        <taxon>Gemmatirosa</taxon>
    </lineage>
</organism>
<evidence type="ECO:0000313" key="4">
    <source>
        <dbReference type="Proteomes" id="UP000019151"/>
    </source>
</evidence>
<dbReference type="OrthoDB" id="101972at2"/>
<dbReference type="AlphaFoldDB" id="W0RLL9"/>
<feature type="domain" description="FAD-dependent urate hydroxylase HpyO/Asp monooxygenase CreE-like FAD/NAD(P)-binding" evidence="2">
    <location>
        <begin position="9"/>
        <end position="158"/>
    </location>
</feature>
<dbReference type="InterPro" id="IPR036188">
    <property type="entry name" value="FAD/NAD-bd_sf"/>
</dbReference>
<dbReference type="InterPro" id="IPR052189">
    <property type="entry name" value="L-asp_N-monooxygenase_NS-form"/>
</dbReference>
<dbReference type="InterPro" id="IPR038732">
    <property type="entry name" value="HpyO/CreE_NAD-binding"/>
</dbReference>
<keyword evidence="1" id="KW-1133">Transmembrane helix</keyword>
<gene>
    <name evidence="3" type="ORF">J421_3805</name>
</gene>
<reference evidence="3 4" key="1">
    <citation type="journal article" date="2014" name="Genome Announc.">
        <title>Genome Sequence and Methylome of Soil Bacterium Gemmatirosa kalamazoonensis KBS708T, a Member of the Rarely Cultivated Gemmatimonadetes Phylum.</title>
        <authorList>
            <person name="Debruyn J.M."/>
            <person name="Radosevich M."/>
            <person name="Wommack K.E."/>
            <person name="Polson S.W."/>
            <person name="Hauser L.J."/>
            <person name="Fawaz M.N."/>
            <person name="Korlach J."/>
            <person name="Tsai Y.C."/>
        </authorList>
    </citation>
    <scope>NUCLEOTIDE SEQUENCE [LARGE SCALE GENOMIC DNA]</scope>
    <source>
        <strain evidence="3 4">KBS708</strain>
    </source>
</reference>
<dbReference type="PANTHER" id="PTHR40254">
    <property type="entry name" value="BLR0577 PROTEIN"/>
    <property type="match status" value="1"/>
</dbReference>
<dbReference type="Pfam" id="PF13454">
    <property type="entry name" value="NAD_binding_9"/>
    <property type="match status" value="1"/>
</dbReference>
<dbReference type="PANTHER" id="PTHR40254:SF1">
    <property type="entry name" value="BLR0577 PROTEIN"/>
    <property type="match status" value="1"/>
</dbReference>
<evidence type="ECO:0000313" key="3">
    <source>
        <dbReference type="EMBL" id="AHG91342.1"/>
    </source>
</evidence>
<keyword evidence="1" id="KW-0812">Transmembrane</keyword>